<dbReference type="WBParaSite" id="HPLM_0001440401-mRNA-1">
    <property type="protein sequence ID" value="HPLM_0001440401-mRNA-1"/>
    <property type="gene ID" value="HPLM_0001440401"/>
</dbReference>
<evidence type="ECO:0000313" key="1">
    <source>
        <dbReference type="EMBL" id="VDO52657.1"/>
    </source>
</evidence>
<protein>
    <submittedName>
        <fullName evidence="1 3">Uncharacterized protein</fullName>
    </submittedName>
</protein>
<gene>
    <name evidence="1" type="ORF">HPLM_LOCUS14396</name>
</gene>
<reference evidence="3" key="1">
    <citation type="submission" date="2017-02" db="UniProtKB">
        <authorList>
            <consortium name="WormBaseParasite"/>
        </authorList>
    </citation>
    <scope>IDENTIFICATION</scope>
</reference>
<accession>A0A0N4WSA3</accession>
<dbReference type="AlphaFoldDB" id="A0A0N4WSA3"/>
<sequence>MGDPTEDWVLSLVLNRSSGYRHSYFGSHGRRSRGHIGVFSEQGETWGLARTSHVPRLKRLQECISRRRADHSIPLSFLEKWNDSSYNIKI</sequence>
<organism evidence="3">
    <name type="scientific">Haemonchus placei</name>
    <name type="common">Barber's pole worm</name>
    <dbReference type="NCBI Taxonomy" id="6290"/>
    <lineage>
        <taxon>Eukaryota</taxon>
        <taxon>Metazoa</taxon>
        <taxon>Ecdysozoa</taxon>
        <taxon>Nematoda</taxon>
        <taxon>Chromadorea</taxon>
        <taxon>Rhabditida</taxon>
        <taxon>Rhabditina</taxon>
        <taxon>Rhabditomorpha</taxon>
        <taxon>Strongyloidea</taxon>
        <taxon>Trichostrongylidae</taxon>
        <taxon>Haemonchus</taxon>
    </lineage>
</organism>
<proteinExistence type="predicted"/>
<dbReference type="Proteomes" id="UP000268014">
    <property type="component" value="Unassembled WGS sequence"/>
</dbReference>
<name>A0A0N4WSA3_HAEPC</name>
<dbReference type="EMBL" id="UZAF01018552">
    <property type="protein sequence ID" value="VDO52657.1"/>
    <property type="molecule type" value="Genomic_DNA"/>
</dbReference>
<keyword evidence="2" id="KW-1185">Reference proteome</keyword>
<evidence type="ECO:0000313" key="3">
    <source>
        <dbReference type="WBParaSite" id="HPLM_0001440401-mRNA-1"/>
    </source>
</evidence>
<evidence type="ECO:0000313" key="2">
    <source>
        <dbReference type="Proteomes" id="UP000268014"/>
    </source>
</evidence>
<reference evidence="1 2" key="2">
    <citation type="submission" date="2018-11" db="EMBL/GenBank/DDBJ databases">
        <authorList>
            <consortium name="Pathogen Informatics"/>
        </authorList>
    </citation>
    <scope>NUCLEOTIDE SEQUENCE [LARGE SCALE GENOMIC DNA]</scope>
    <source>
        <strain evidence="1 2">MHpl1</strain>
    </source>
</reference>